<protein>
    <recommendedName>
        <fullName evidence="3">PA14 domain-containing protein</fullName>
    </recommendedName>
</protein>
<dbReference type="InterPro" id="IPR008979">
    <property type="entry name" value="Galactose-bd-like_sf"/>
</dbReference>
<gene>
    <name evidence="1" type="ORF">AWH48_15970</name>
</gene>
<dbReference type="Proteomes" id="UP000077271">
    <property type="component" value="Unassembled WGS sequence"/>
</dbReference>
<comment type="caution">
    <text evidence="1">The sequence shown here is derived from an EMBL/GenBank/DDBJ whole genome shotgun (WGS) entry which is preliminary data.</text>
</comment>
<sequence length="462" mass="52626">MSFFKKYKLSSMMLLMLVIIASPLFLTNLPKEGSLSKNTPEQTAFRFGYMLDSPDRVNIKEWLDKNKSVPFIAGADRLFDKNSTVPLSNFYPVFDGSSSLEQFNAVYPYLPSDAIENFGRSVYTIDYANTRFLFLHDKAILDSNHAGLNWVQQTVITNKQQHSVVFINKAPTLLSFWETMRNLNVNLVITEDEVFAPAHLIAQEPSELGLGKHPDWRVWKPAVQFTDTQMLVIEGQGERLSVKAVDRQGNPLDQLEEDVTSIELNANENMPTLVGMKSVWRYHPGGNDIQNTLPEGYDITGENPITKRLTVPPEDWRSSEYNDSNWSLGQAPLGHTKDNEMKRVIYKTLPVIAESPTYYFRKSFVINEDPNQFTKLLLHMTYEDGYVVYLNGEEVSRDGIRTGLLMHSSLAFHNEPAIYQSKDLNNHIPKLVKGTNVIAVEVHRSHPKSPNLLFDLSLSYEK</sequence>
<evidence type="ECO:0000313" key="2">
    <source>
        <dbReference type="Proteomes" id="UP000077271"/>
    </source>
</evidence>
<accession>A0A177L1N3</accession>
<dbReference type="EMBL" id="LQWZ01000004">
    <property type="protein sequence ID" value="OAH59237.1"/>
    <property type="molecule type" value="Genomic_DNA"/>
</dbReference>
<dbReference type="RefSeq" id="WP_063974385.1">
    <property type="nucleotide sequence ID" value="NZ_LQWZ01000004.1"/>
</dbReference>
<reference evidence="1 2" key="1">
    <citation type="submission" date="2016-01" db="EMBL/GenBank/DDBJ databases">
        <title>Investigation of taxonomic status of Bacillus aminovorans.</title>
        <authorList>
            <person name="Verma A."/>
            <person name="Pal Y."/>
            <person name="Krishnamurthi S."/>
        </authorList>
    </citation>
    <scope>NUCLEOTIDE SEQUENCE [LARGE SCALE GENOMIC DNA]</scope>
    <source>
        <strain evidence="1 2">DSM 4337</strain>
    </source>
</reference>
<name>A0A177L1N3_9BACI</name>
<dbReference type="SUPFAM" id="SSF49785">
    <property type="entry name" value="Galactose-binding domain-like"/>
    <property type="match status" value="1"/>
</dbReference>
<evidence type="ECO:0000313" key="1">
    <source>
        <dbReference type="EMBL" id="OAH59237.1"/>
    </source>
</evidence>
<organism evidence="1 2">
    <name type="scientific">Domibacillus aminovorans</name>
    <dbReference type="NCBI Taxonomy" id="29332"/>
    <lineage>
        <taxon>Bacteria</taxon>
        <taxon>Bacillati</taxon>
        <taxon>Bacillota</taxon>
        <taxon>Bacilli</taxon>
        <taxon>Bacillales</taxon>
        <taxon>Bacillaceae</taxon>
        <taxon>Domibacillus</taxon>
    </lineage>
</organism>
<evidence type="ECO:0008006" key="3">
    <source>
        <dbReference type="Google" id="ProtNLM"/>
    </source>
</evidence>
<proteinExistence type="predicted"/>
<dbReference type="AlphaFoldDB" id="A0A177L1N3"/>
<dbReference type="OrthoDB" id="9809781at2"/>
<dbReference type="Gene3D" id="2.60.120.260">
    <property type="entry name" value="Galactose-binding domain-like"/>
    <property type="match status" value="1"/>
</dbReference>